<organism evidence="1 2">
    <name type="scientific">candidate division WWE3 bacterium</name>
    <dbReference type="NCBI Taxonomy" id="2053526"/>
    <lineage>
        <taxon>Bacteria</taxon>
        <taxon>Katanobacteria</taxon>
    </lineage>
</organism>
<dbReference type="Pfam" id="PF08713">
    <property type="entry name" value="DNA_alkylation"/>
    <property type="match status" value="1"/>
</dbReference>
<comment type="caution">
    <text evidence="1">The sequence shown here is derived from an EMBL/GenBank/DDBJ whole genome shotgun (WGS) entry which is preliminary data.</text>
</comment>
<dbReference type="AlphaFoldDB" id="A0A7X9DKT6"/>
<dbReference type="Gene3D" id="1.25.10.90">
    <property type="match status" value="1"/>
</dbReference>
<dbReference type="InterPro" id="IPR016024">
    <property type="entry name" value="ARM-type_fold"/>
</dbReference>
<reference evidence="1 2" key="1">
    <citation type="journal article" date="2020" name="Biotechnol. Biofuels">
        <title>New insights from the biogas microbiome by comprehensive genome-resolved metagenomics of nearly 1600 species originating from multiple anaerobic digesters.</title>
        <authorList>
            <person name="Campanaro S."/>
            <person name="Treu L."/>
            <person name="Rodriguez-R L.M."/>
            <person name="Kovalovszki A."/>
            <person name="Ziels R.M."/>
            <person name="Maus I."/>
            <person name="Zhu X."/>
            <person name="Kougias P.G."/>
            <person name="Basile A."/>
            <person name="Luo G."/>
            <person name="Schluter A."/>
            <person name="Konstantinidis K.T."/>
            <person name="Angelidaki I."/>
        </authorList>
    </citation>
    <scope>NUCLEOTIDE SEQUENCE [LARGE SCALE GENOMIC DNA]</scope>
    <source>
        <strain evidence="1">AS27yjCOA_165</strain>
    </source>
</reference>
<proteinExistence type="predicted"/>
<dbReference type="PANTHER" id="PTHR34070">
    <property type="entry name" value="ARMADILLO-TYPE FOLD"/>
    <property type="match status" value="1"/>
</dbReference>
<dbReference type="InterPro" id="IPR014825">
    <property type="entry name" value="DNA_alkylation"/>
</dbReference>
<sequence>MNQVVKQIREELILNSDAKTKESSQRFFKEKVKTHGVKSKNVGLITKKVLKTLSEYTKQQVFSIVEELYQSGYCEESWIGSALALDKSKGFVKSDFKIFEKWIDNYVDDWAKCDVFCNHTVWALLEKYPDLIPSLKKWAVSKNRWMRRAAAVSLIIPAKEGKYLDVSLQIADILLTDNEDLVQKGYGWLLKEESRKHQKTIFDYVVSHKKEMPRTALRYAIELMPDEIRKKAMEK</sequence>
<dbReference type="Proteomes" id="UP000526033">
    <property type="component" value="Unassembled WGS sequence"/>
</dbReference>
<dbReference type="PANTHER" id="PTHR34070:SF1">
    <property type="entry name" value="DNA ALKYLATION REPAIR PROTEIN"/>
    <property type="match status" value="1"/>
</dbReference>
<name>A0A7X9DKT6_UNCKA</name>
<evidence type="ECO:0000313" key="2">
    <source>
        <dbReference type="Proteomes" id="UP000526033"/>
    </source>
</evidence>
<dbReference type="SUPFAM" id="SSF48371">
    <property type="entry name" value="ARM repeat"/>
    <property type="match status" value="1"/>
</dbReference>
<gene>
    <name evidence="1" type="ORF">GYA27_03680</name>
</gene>
<evidence type="ECO:0000313" key="1">
    <source>
        <dbReference type="EMBL" id="NMB70273.1"/>
    </source>
</evidence>
<dbReference type="CDD" id="cd06561">
    <property type="entry name" value="AlkD_like"/>
    <property type="match status" value="1"/>
</dbReference>
<dbReference type="EMBL" id="JAAZNL010000046">
    <property type="protein sequence ID" value="NMB70273.1"/>
    <property type="molecule type" value="Genomic_DNA"/>
</dbReference>
<accession>A0A7X9DKT6</accession>
<protein>
    <submittedName>
        <fullName evidence="1">DNA alkylation repair protein</fullName>
    </submittedName>
</protein>